<proteinExistence type="inferred from homology"/>
<dbReference type="AlphaFoldDB" id="A0A8T2PNP2"/>
<dbReference type="PANTHER" id="PTHR12015:SF183">
    <property type="entry name" value="C-C MOTIF CHEMOKINE 3"/>
    <property type="match status" value="1"/>
</dbReference>
<dbReference type="FunFam" id="2.40.50.40:FF:000002">
    <property type="entry name" value="C-C motif chemokine"/>
    <property type="match status" value="1"/>
</dbReference>
<dbReference type="CDD" id="cd00272">
    <property type="entry name" value="Chemokine_CC"/>
    <property type="match status" value="1"/>
</dbReference>
<dbReference type="Gene3D" id="2.40.50.40">
    <property type="match status" value="1"/>
</dbReference>
<evidence type="ECO:0000256" key="2">
    <source>
        <dbReference type="ARBA" id="ARBA00010868"/>
    </source>
</evidence>
<comment type="similarity">
    <text evidence="2">Belongs to the intercrine beta (chemokine CC) family.</text>
</comment>
<evidence type="ECO:0000256" key="5">
    <source>
        <dbReference type="ARBA" id="ARBA00022729"/>
    </source>
</evidence>
<feature type="domain" description="Chemokine interleukin-8-like" evidence="7">
    <location>
        <begin position="32"/>
        <end position="90"/>
    </location>
</feature>
<dbReference type="EMBL" id="JAFBMS010000005">
    <property type="protein sequence ID" value="KAG9352628.1"/>
    <property type="molecule type" value="Genomic_DNA"/>
</dbReference>
<keyword evidence="9" id="KW-1185">Reference proteome</keyword>
<feature type="signal peptide" evidence="6">
    <location>
        <begin position="1"/>
        <end position="25"/>
    </location>
</feature>
<dbReference type="GO" id="GO:0006955">
    <property type="term" value="P:immune response"/>
    <property type="evidence" value="ECO:0007669"/>
    <property type="project" value="InterPro"/>
</dbReference>
<dbReference type="InterPro" id="IPR001811">
    <property type="entry name" value="Chemokine_IL8-like_dom"/>
</dbReference>
<keyword evidence="5 6" id="KW-0732">Signal</keyword>
<dbReference type="Proteomes" id="UP000824540">
    <property type="component" value="Unassembled WGS sequence"/>
</dbReference>
<feature type="chain" id="PRO_5035729765" description="Chemokine interleukin-8-like domain-containing protein" evidence="6">
    <location>
        <begin position="26"/>
        <end position="109"/>
    </location>
</feature>
<evidence type="ECO:0000256" key="3">
    <source>
        <dbReference type="ARBA" id="ARBA00022514"/>
    </source>
</evidence>
<keyword evidence="4" id="KW-0964">Secreted</keyword>
<organism evidence="8 9">
    <name type="scientific">Albula glossodonta</name>
    <name type="common">roundjaw bonefish</name>
    <dbReference type="NCBI Taxonomy" id="121402"/>
    <lineage>
        <taxon>Eukaryota</taxon>
        <taxon>Metazoa</taxon>
        <taxon>Chordata</taxon>
        <taxon>Craniata</taxon>
        <taxon>Vertebrata</taxon>
        <taxon>Euteleostomi</taxon>
        <taxon>Actinopterygii</taxon>
        <taxon>Neopterygii</taxon>
        <taxon>Teleostei</taxon>
        <taxon>Albuliformes</taxon>
        <taxon>Albulidae</taxon>
        <taxon>Albula</taxon>
    </lineage>
</organism>
<dbReference type="Pfam" id="PF00048">
    <property type="entry name" value="IL8"/>
    <property type="match status" value="1"/>
</dbReference>
<evidence type="ECO:0000313" key="8">
    <source>
        <dbReference type="EMBL" id="KAG9352628.1"/>
    </source>
</evidence>
<keyword evidence="3" id="KW-0202">Cytokine</keyword>
<reference evidence="8" key="1">
    <citation type="thesis" date="2021" institute="BYU ScholarsArchive" country="Provo, UT, USA">
        <title>Applications of and Algorithms for Genome Assembly and Genomic Analyses with an Emphasis on Marine Teleosts.</title>
        <authorList>
            <person name="Pickett B.D."/>
        </authorList>
    </citation>
    <scope>NUCLEOTIDE SEQUENCE</scope>
    <source>
        <strain evidence="8">HI-2016</strain>
    </source>
</reference>
<dbReference type="InterPro" id="IPR036048">
    <property type="entry name" value="Interleukin_8-like_sf"/>
</dbReference>
<protein>
    <recommendedName>
        <fullName evidence="7">Chemokine interleukin-8-like domain-containing protein</fullName>
    </recommendedName>
</protein>
<sequence length="109" mass="11653">MNSEMKNMSTLLILALLCSVELVSSSQSAETGKDCCMRYETKRVPLAMVVSFYRTSSSCAKPAIVFVTKRGKHICVDPSTAWVNSHVTAVGKRSTTAAPSSMNATTTAA</sequence>
<evidence type="ECO:0000313" key="9">
    <source>
        <dbReference type="Proteomes" id="UP000824540"/>
    </source>
</evidence>
<dbReference type="InterPro" id="IPR039809">
    <property type="entry name" value="Chemokine_b/g/d"/>
</dbReference>
<accession>A0A8T2PNP2</accession>
<dbReference type="GO" id="GO:0005615">
    <property type="term" value="C:extracellular space"/>
    <property type="evidence" value="ECO:0007669"/>
    <property type="project" value="UniProtKB-KW"/>
</dbReference>
<dbReference type="OrthoDB" id="8934837at2759"/>
<dbReference type="PANTHER" id="PTHR12015">
    <property type="entry name" value="SMALL INDUCIBLE CYTOKINE A"/>
    <property type="match status" value="1"/>
</dbReference>
<evidence type="ECO:0000256" key="1">
    <source>
        <dbReference type="ARBA" id="ARBA00004613"/>
    </source>
</evidence>
<comment type="caution">
    <text evidence="8">The sequence shown here is derived from an EMBL/GenBank/DDBJ whole genome shotgun (WGS) entry which is preliminary data.</text>
</comment>
<evidence type="ECO:0000256" key="6">
    <source>
        <dbReference type="SAM" id="SignalP"/>
    </source>
</evidence>
<dbReference type="SUPFAM" id="SSF54117">
    <property type="entry name" value="Interleukin 8-like chemokines"/>
    <property type="match status" value="1"/>
</dbReference>
<dbReference type="GO" id="GO:0008009">
    <property type="term" value="F:chemokine activity"/>
    <property type="evidence" value="ECO:0007669"/>
    <property type="project" value="InterPro"/>
</dbReference>
<name>A0A8T2PNP2_9TELE</name>
<comment type="subcellular location">
    <subcellularLocation>
        <location evidence="1">Secreted</location>
    </subcellularLocation>
</comment>
<dbReference type="SMART" id="SM00199">
    <property type="entry name" value="SCY"/>
    <property type="match status" value="1"/>
</dbReference>
<evidence type="ECO:0000256" key="4">
    <source>
        <dbReference type="ARBA" id="ARBA00022525"/>
    </source>
</evidence>
<gene>
    <name evidence="8" type="ORF">JZ751_021042</name>
</gene>
<evidence type="ECO:0000259" key="7">
    <source>
        <dbReference type="SMART" id="SM00199"/>
    </source>
</evidence>